<evidence type="ECO:0000313" key="1">
    <source>
        <dbReference type="EMBL" id="GMH27027.1"/>
    </source>
</evidence>
<comment type="caution">
    <text evidence="1">The sequence shown here is derived from an EMBL/GenBank/DDBJ whole genome shotgun (WGS) entry which is preliminary data.</text>
</comment>
<accession>A0AAD3Y2H5</accession>
<sequence length="482" mass="54109">MIEPPMGLANHLVVRPMREAKALDLYHKNGKSLRRREAIPAGALAETLAMLPKWMQLPGIHEANRERKKLTHQKTAGSSSEDEVELPIFNDENDLKQKINDEIEPISSDEASNASFCPITSGVKGSRSADLCHIRKEKEYQGSHVSAIFKDTRNSSHHTAYSKRSCFRKGGREKIKSKSLFHFQPHEKEFIYPHIPKDEDTDASKANLLDEWETIEHMSKDPLAADIVGSMQVDKIRESDHALPVELVQNGCSKHSMAELLDDLQGKDDVFYANSKTNKSLAAFCLGEADVNNEDCHEDMHSGSSSDDEAHVRNLNLVVMETKKKTMADQFEEALGAAVVSDGAAIAVRKQSNTDLFGKLQRVMHCEKELDLAFLKFLETEASPEDVARCIDVKILSKYFDAKLTVCHCITCDKERCPQIEYCQQEDFGKTLTIIFSSRVCHDVEIEIGNLIRVHAPWKEVEVLDGCQKIMLAAYFCSLTSS</sequence>
<organism evidence="1 2">
    <name type="scientific">Nepenthes gracilis</name>
    <name type="common">Slender pitcher plant</name>
    <dbReference type="NCBI Taxonomy" id="150966"/>
    <lineage>
        <taxon>Eukaryota</taxon>
        <taxon>Viridiplantae</taxon>
        <taxon>Streptophyta</taxon>
        <taxon>Embryophyta</taxon>
        <taxon>Tracheophyta</taxon>
        <taxon>Spermatophyta</taxon>
        <taxon>Magnoliopsida</taxon>
        <taxon>eudicotyledons</taxon>
        <taxon>Gunneridae</taxon>
        <taxon>Pentapetalae</taxon>
        <taxon>Caryophyllales</taxon>
        <taxon>Nepenthaceae</taxon>
        <taxon>Nepenthes</taxon>
    </lineage>
</organism>
<gene>
    <name evidence="1" type="ORF">Nepgr_028870</name>
</gene>
<protein>
    <submittedName>
        <fullName evidence="1">Uncharacterized protein</fullName>
    </submittedName>
</protein>
<proteinExistence type="predicted"/>
<name>A0AAD3Y2H5_NEPGR</name>
<evidence type="ECO:0000313" key="2">
    <source>
        <dbReference type="Proteomes" id="UP001279734"/>
    </source>
</evidence>
<dbReference type="EMBL" id="BSYO01000032">
    <property type="protein sequence ID" value="GMH27027.1"/>
    <property type="molecule type" value="Genomic_DNA"/>
</dbReference>
<dbReference type="PANTHER" id="PTHR35686">
    <property type="entry name" value="KINETOCHORE PROTEIN"/>
    <property type="match status" value="1"/>
</dbReference>
<dbReference type="Proteomes" id="UP001279734">
    <property type="component" value="Unassembled WGS sequence"/>
</dbReference>
<keyword evidence="2" id="KW-1185">Reference proteome</keyword>
<dbReference type="PANTHER" id="PTHR35686:SF1">
    <property type="entry name" value="KINETOCHORE PROTEIN"/>
    <property type="match status" value="1"/>
</dbReference>
<dbReference type="AlphaFoldDB" id="A0AAD3Y2H5"/>
<reference evidence="1" key="1">
    <citation type="submission" date="2023-05" db="EMBL/GenBank/DDBJ databases">
        <title>Nepenthes gracilis genome sequencing.</title>
        <authorList>
            <person name="Fukushima K."/>
        </authorList>
    </citation>
    <scope>NUCLEOTIDE SEQUENCE</scope>
    <source>
        <strain evidence="1">SING2019-196</strain>
    </source>
</reference>